<dbReference type="SUPFAM" id="SSF46785">
    <property type="entry name" value="Winged helix' DNA-binding domain"/>
    <property type="match status" value="1"/>
</dbReference>
<dbReference type="InterPro" id="IPR036390">
    <property type="entry name" value="WH_DNA-bd_sf"/>
</dbReference>
<gene>
    <name evidence="2" type="ORF">D5F11_022910</name>
</gene>
<evidence type="ECO:0000259" key="1">
    <source>
        <dbReference type="Pfam" id="PF13545"/>
    </source>
</evidence>
<dbReference type="GO" id="GO:0003700">
    <property type="term" value="F:DNA-binding transcription factor activity"/>
    <property type="evidence" value="ECO:0007669"/>
    <property type="project" value="InterPro"/>
</dbReference>
<reference evidence="2 3" key="1">
    <citation type="submission" date="2018-12" db="EMBL/GenBank/DDBJ databases">
        <authorList>
            <person name="Sun L."/>
            <person name="Chen Z."/>
        </authorList>
    </citation>
    <scope>NUCLEOTIDE SEQUENCE [LARGE SCALE GENOMIC DNA]</scope>
    <source>
        <strain evidence="2 3">LMG 29736</strain>
    </source>
</reference>
<comment type="caution">
    <text evidence="2">The sequence shown here is derived from an EMBL/GenBank/DDBJ whole genome shotgun (WGS) entry which is preliminary data.</text>
</comment>
<sequence>MANNVDFVRFFALRFNGAILTLIYRVQFLIFQTKGKELVYLVIQESKKDSNVVTFVTPNISYFTEQKYLTDAEMAFLFRLSTVLDAENCINREGNQYLTQSKLAQRLEMSRETTNRLIGALERKGLLKKETNNNANSKTAQYKVFVNPNILFYGETSCAVPLFIKHLFAEPVRNSIMDKLPFKV</sequence>
<dbReference type="AlphaFoldDB" id="A0A429X1Q4"/>
<protein>
    <submittedName>
        <fullName evidence="2">MarR family transcriptional regulator</fullName>
    </submittedName>
</protein>
<dbReference type="OrthoDB" id="2913532at2"/>
<dbReference type="Gene3D" id="1.10.10.10">
    <property type="entry name" value="Winged helix-like DNA-binding domain superfamily/Winged helix DNA-binding domain"/>
    <property type="match status" value="1"/>
</dbReference>
<name>A0A429X1Q4_SIMTE</name>
<organism evidence="2 3">
    <name type="scientific">Siminovitchia terrae</name>
    <name type="common">Bacillus terrae</name>
    <dbReference type="NCBI Taxonomy" id="1914933"/>
    <lineage>
        <taxon>Bacteria</taxon>
        <taxon>Bacillati</taxon>
        <taxon>Bacillota</taxon>
        <taxon>Bacilli</taxon>
        <taxon>Bacillales</taxon>
        <taxon>Bacillaceae</taxon>
        <taxon>Siminovitchia</taxon>
    </lineage>
</organism>
<dbReference type="InterPro" id="IPR012318">
    <property type="entry name" value="HTH_CRP"/>
</dbReference>
<dbReference type="InterPro" id="IPR036388">
    <property type="entry name" value="WH-like_DNA-bd_sf"/>
</dbReference>
<evidence type="ECO:0000313" key="2">
    <source>
        <dbReference type="EMBL" id="RST57362.1"/>
    </source>
</evidence>
<evidence type="ECO:0000313" key="3">
    <source>
        <dbReference type="Proteomes" id="UP000287296"/>
    </source>
</evidence>
<dbReference type="Pfam" id="PF13545">
    <property type="entry name" value="HTH_Crp_2"/>
    <property type="match status" value="1"/>
</dbReference>
<dbReference type="Proteomes" id="UP000287296">
    <property type="component" value="Unassembled WGS sequence"/>
</dbReference>
<proteinExistence type="predicted"/>
<accession>A0A429X1Q4</accession>
<feature type="domain" description="HTH crp-type" evidence="1">
    <location>
        <begin position="95"/>
        <end position="129"/>
    </location>
</feature>
<dbReference type="EMBL" id="QYTW02000035">
    <property type="protein sequence ID" value="RST57362.1"/>
    <property type="molecule type" value="Genomic_DNA"/>
</dbReference>